<dbReference type="Pfam" id="PF01757">
    <property type="entry name" value="Acyl_transf_3"/>
    <property type="match status" value="1"/>
</dbReference>
<keyword evidence="5 7" id="KW-1133">Transmembrane helix</keyword>
<evidence type="ECO:0000256" key="7">
    <source>
        <dbReference type="SAM" id="Phobius"/>
    </source>
</evidence>
<name>A0A7X4GDL2_9SPHN</name>
<keyword evidence="9" id="KW-0012">Acyltransferase</keyword>
<keyword evidence="4 7" id="KW-0812">Transmembrane</keyword>
<feature type="transmembrane region" description="Helical" evidence="7">
    <location>
        <begin position="211"/>
        <end position="230"/>
    </location>
</feature>
<feature type="transmembrane region" description="Helical" evidence="7">
    <location>
        <begin position="313"/>
        <end position="334"/>
    </location>
</feature>
<proteinExistence type="inferred from homology"/>
<gene>
    <name evidence="9" type="ORF">GR702_00750</name>
</gene>
<comment type="subcellular location">
    <subcellularLocation>
        <location evidence="1">Cell membrane</location>
        <topology evidence="1">Multi-pass membrane protein</topology>
    </subcellularLocation>
</comment>
<keyword evidence="9" id="KW-0808">Transferase</keyword>
<dbReference type="PANTHER" id="PTHR40074:SF2">
    <property type="entry name" value="O-ACETYLTRANSFERASE WECH"/>
    <property type="match status" value="1"/>
</dbReference>
<dbReference type="PANTHER" id="PTHR40074">
    <property type="entry name" value="O-ACETYLTRANSFERASE WECH"/>
    <property type="match status" value="1"/>
</dbReference>
<dbReference type="GO" id="GO:0005886">
    <property type="term" value="C:plasma membrane"/>
    <property type="evidence" value="ECO:0007669"/>
    <property type="project" value="UniProtKB-SubCell"/>
</dbReference>
<evidence type="ECO:0000256" key="5">
    <source>
        <dbReference type="ARBA" id="ARBA00022989"/>
    </source>
</evidence>
<evidence type="ECO:0000313" key="10">
    <source>
        <dbReference type="Proteomes" id="UP000465810"/>
    </source>
</evidence>
<keyword evidence="10" id="KW-1185">Reference proteome</keyword>
<dbReference type="GO" id="GO:0009246">
    <property type="term" value="P:enterobacterial common antigen biosynthetic process"/>
    <property type="evidence" value="ECO:0007669"/>
    <property type="project" value="TreeGrafter"/>
</dbReference>
<evidence type="ECO:0000259" key="8">
    <source>
        <dbReference type="Pfam" id="PF01757"/>
    </source>
</evidence>
<dbReference type="RefSeq" id="WP_160984040.1">
    <property type="nucleotide sequence ID" value="NZ_WVTD01000001.1"/>
</dbReference>
<dbReference type="EMBL" id="WVTD01000001">
    <property type="protein sequence ID" value="MYL96301.1"/>
    <property type="molecule type" value="Genomic_DNA"/>
</dbReference>
<reference evidence="9 10" key="1">
    <citation type="submission" date="2019-12" db="EMBL/GenBank/DDBJ databases">
        <authorList>
            <person name="Feng G."/>
            <person name="Zhu H."/>
        </authorList>
    </citation>
    <scope>NUCLEOTIDE SEQUENCE [LARGE SCALE GENOMIC DNA]</scope>
    <source>
        <strain evidence="9 10">FGD1</strain>
    </source>
</reference>
<sequence>MKGGIGETTSKVIAISRVLCILCVIYAHAPPYHTPLPLRVPSYDAAIWTLREVLGRSSVPLLSIISGYLAARLAMGGGWRRTLRRKAATLLLPLLLWNAIALSKDIAFSLGEAMPAFESLPRLLLAIGGEPRLTPLYFLRDIFLCSLFAPWLLAGLRHARWVLMTCLAANAVWNMDGPLFISGAIPLFYALGLGLGQGYWSAAILEQRPRLCWAVAARTLAALAVLPLVAAQYPALRLPESLSAALLIVRRFAAAAAFWVTAAAIARHHRLARAFAGFEPVIFFIFCAHPLIIGLAWTFVGPAARQLGKGSEFAAFAAAPFMVLALGYLAVWMLRRVAPRLLGALMAGKVPSDRQMMDAVRPLALLANRPTIPDRAVRTAPEVPPQGSDRPR</sequence>
<feature type="transmembrane region" description="Helical" evidence="7">
    <location>
        <begin position="179"/>
        <end position="199"/>
    </location>
</feature>
<feature type="transmembrane region" description="Helical" evidence="7">
    <location>
        <begin position="278"/>
        <end position="301"/>
    </location>
</feature>
<feature type="transmembrane region" description="Helical" evidence="7">
    <location>
        <begin position="53"/>
        <end position="71"/>
    </location>
</feature>
<evidence type="ECO:0000313" key="9">
    <source>
        <dbReference type="EMBL" id="MYL96301.1"/>
    </source>
</evidence>
<keyword evidence="6 7" id="KW-0472">Membrane</keyword>
<comment type="similarity">
    <text evidence="2">Belongs to the acyltransferase 3 family.</text>
</comment>
<keyword evidence="3" id="KW-1003">Cell membrane</keyword>
<organism evidence="9 10">
    <name type="scientific">Novosphingobium silvae</name>
    <dbReference type="NCBI Taxonomy" id="2692619"/>
    <lineage>
        <taxon>Bacteria</taxon>
        <taxon>Pseudomonadati</taxon>
        <taxon>Pseudomonadota</taxon>
        <taxon>Alphaproteobacteria</taxon>
        <taxon>Sphingomonadales</taxon>
        <taxon>Sphingomonadaceae</taxon>
        <taxon>Novosphingobium</taxon>
    </lineage>
</organism>
<feature type="transmembrane region" description="Helical" evidence="7">
    <location>
        <begin position="137"/>
        <end position="159"/>
    </location>
</feature>
<feature type="transmembrane region" description="Helical" evidence="7">
    <location>
        <begin position="242"/>
        <end position="266"/>
    </location>
</feature>
<comment type="caution">
    <text evidence="9">The sequence shown here is derived from an EMBL/GenBank/DDBJ whole genome shotgun (WGS) entry which is preliminary data.</text>
</comment>
<feature type="domain" description="Acyltransferase 3" evidence="8">
    <location>
        <begin position="17"/>
        <end position="331"/>
    </location>
</feature>
<evidence type="ECO:0000256" key="2">
    <source>
        <dbReference type="ARBA" id="ARBA00007400"/>
    </source>
</evidence>
<evidence type="ECO:0000256" key="6">
    <source>
        <dbReference type="ARBA" id="ARBA00023136"/>
    </source>
</evidence>
<evidence type="ECO:0000256" key="4">
    <source>
        <dbReference type="ARBA" id="ARBA00022692"/>
    </source>
</evidence>
<dbReference type="InterPro" id="IPR002656">
    <property type="entry name" value="Acyl_transf_3_dom"/>
</dbReference>
<dbReference type="GO" id="GO:0016413">
    <property type="term" value="F:O-acetyltransferase activity"/>
    <property type="evidence" value="ECO:0007669"/>
    <property type="project" value="TreeGrafter"/>
</dbReference>
<evidence type="ECO:0000256" key="1">
    <source>
        <dbReference type="ARBA" id="ARBA00004651"/>
    </source>
</evidence>
<dbReference type="AlphaFoldDB" id="A0A7X4GDL2"/>
<protein>
    <submittedName>
        <fullName evidence="9">Acyltransferase family protein</fullName>
    </submittedName>
</protein>
<feature type="transmembrane region" description="Helical" evidence="7">
    <location>
        <begin position="12"/>
        <end position="33"/>
    </location>
</feature>
<accession>A0A7X4GDL2</accession>
<evidence type="ECO:0000256" key="3">
    <source>
        <dbReference type="ARBA" id="ARBA00022475"/>
    </source>
</evidence>
<dbReference type="Proteomes" id="UP000465810">
    <property type="component" value="Unassembled WGS sequence"/>
</dbReference>